<keyword evidence="4" id="KW-1185">Reference proteome</keyword>
<sequence length="434" mass="48679">MNITVIGGTRGLGRWIAGFLKGEGFRVTITGRDRVAGENASRELGVEYCPDNVRAARDSDVVIISVPIENTLDVIREVAPNMRRGSLLVDVTSVKEEPARLMEELVPEGVDVLPTHPMFGPRIRSLAGQVVVLTPLRKSRWVERVVSFLKDRGARVLVTSPEKHDRMMSVVQVLTHFAYISIALTIRDLGVDVGESRRFASPIYNLMLDTIARIVSQNPYLAYSIQVYNRYGERVRRGFIGAVERLEDLLRRGEKDDFVRWMSFAAKCLDDVEASLGRSDKAIFALNKELDVLKDSVGREVGLKHIYSGNVHVGVLESVDPDFAVLRVGKRRVKLKVSNIRVLDKDELWDWKVKNLPRRSYDISAMFPEGCDPEIIRSVIEGLDGVVKASVIDIYKGDQIPLGMVSVTFRFEVIDRGVYEKVKGLLEGFGAIIR</sequence>
<dbReference type="InterPro" id="IPR046826">
    <property type="entry name" value="PDH_N"/>
</dbReference>
<comment type="caution">
    <text evidence="3">The sequence shown here is derived from an EMBL/GenBank/DDBJ whole genome shotgun (WGS) entry which is preliminary data.</text>
</comment>
<dbReference type="InterPro" id="IPR046825">
    <property type="entry name" value="PDH_C"/>
</dbReference>
<dbReference type="GO" id="GO:0008977">
    <property type="term" value="F:prephenate dehydrogenase (NAD+) activity"/>
    <property type="evidence" value="ECO:0007669"/>
    <property type="project" value="UniProtKB-EC"/>
</dbReference>
<dbReference type="GO" id="GO:0070403">
    <property type="term" value="F:NAD+ binding"/>
    <property type="evidence" value="ECO:0007669"/>
    <property type="project" value="InterPro"/>
</dbReference>
<dbReference type="EC" id="1.3.1.12" evidence="3"/>
<gene>
    <name evidence="3" type="ORF">DPC56_04505</name>
</gene>
<dbReference type="PANTHER" id="PTHR21363">
    <property type="entry name" value="PREPHENATE DEHYDROGENASE"/>
    <property type="match status" value="1"/>
</dbReference>
<dbReference type="Pfam" id="PF20463">
    <property type="entry name" value="PDH_C"/>
    <property type="match status" value="1"/>
</dbReference>
<dbReference type="Gene3D" id="3.40.50.720">
    <property type="entry name" value="NAD(P)-binding Rossmann-like Domain"/>
    <property type="match status" value="1"/>
</dbReference>
<dbReference type="OrthoDB" id="24743at2157"/>
<evidence type="ECO:0000259" key="2">
    <source>
        <dbReference type="PROSITE" id="PS51176"/>
    </source>
</evidence>
<dbReference type="SUPFAM" id="SSF54991">
    <property type="entry name" value="Anticodon-binding domain of PheRS"/>
    <property type="match status" value="1"/>
</dbReference>
<dbReference type="Pfam" id="PF02153">
    <property type="entry name" value="PDH_N"/>
    <property type="match status" value="1"/>
</dbReference>
<dbReference type="PIRSF" id="PIRSF006549">
    <property type="entry name" value="PDH_arog_dh_reg"/>
    <property type="match status" value="1"/>
</dbReference>
<dbReference type="InterPro" id="IPR050812">
    <property type="entry name" value="Preph/Arog_dehydrog"/>
</dbReference>
<dbReference type="SUPFAM" id="SSF51735">
    <property type="entry name" value="NAD(P)-binding Rossmann-fold domains"/>
    <property type="match status" value="1"/>
</dbReference>
<feature type="domain" description="Prephenate/arogenate dehydrogenase" evidence="2">
    <location>
        <begin position="1"/>
        <end position="280"/>
    </location>
</feature>
<evidence type="ECO:0000313" key="4">
    <source>
        <dbReference type="Proteomes" id="UP000249782"/>
    </source>
</evidence>
<dbReference type="Proteomes" id="UP000249782">
    <property type="component" value="Unassembled WGS sequence"/>
</dbReference>
<evidence type="ECO:0000256" key="1">
    <source>
        <dbReference type="ARBA" id="ARBA00023002"/>
    </source>
</evidence>
<dbReference type="InterPro" id="IPR036690">
    <property type="entry name" value="Fdx_antiC-bd_sf"/>
</dbReference>
<proteinExistence type="predicted"/>
<dbReference type="InterPro" id="IPR003099">
    <property type="entry name" value="Prephen_DH"/>
</dbReference>
<dbReference type="EMBL" id="QLOE01000004">
    <property type="protein sequence ID" value="RAO79187.1"/>
    <property type="molecule type" value="Genomic_DNA"/>
</dbReference>
<dbReference type="Gene3D" id="1.10.3660.10">
    <property type="entry name" value="6-phosphogluconate dehydrogenase C-terminal like domain"/>
    <property type="match status" value="1"/>
</dbReference>
<dbReference type="InterPro" id="IPR008299">
    <property type="entry name" value="Prep_DH/arog_DH"/>
</dbReference>
<dbReference type="InterPro" id="IPR036291">
    <property type="entry name" value="NAD(P)-bd_dom_sf"/>
</dbReference>
<protein>
    <submittedName>
        <fullName evidence="3">Prephenate dehydrogenase</fullName>
        <ecNumber evidence="3">1.3.1.12</ecNumber>
    </submittedName>
</protein>
<dbReference type="NCBIfam" id="NF006408">
    <property type="entry name" value="PRK08655.1-2"/>
    <property type="match status" value="1"/>
</dbReference>
<dbReference type="GO" id="GO:0006571">
    <property type="term" value="P:tyrosine biosynthetic process"/>
    <property type="evidence" value="ECO:0007669"/>
    <property type="project" value="InterPro"/>
</dbReference>
<dbReference type="InterPro" id="IPR005121">
    <property type="entry name" value="Fdx_antiC-bd"/>
</dbReference>
<dbReference type="RefSeq" id="WP_112093874.1">
    <property type="nucleotide sequence ID" value="NZ_QLOE01000004.1"/>
</dbReference>
<dbReference type="SMART" id="SM00896">
    <property type="entry name" value="FDX-ACB"/>
    <property type="match status" value="1"/>
</dbReference>
<name>A0A328P9F8_9EURY</name>
<dbReference type="PROSITE" id="PS51176">
    <property type="entry name" value="PDH_ADH"/>
    <property type="match status" value="1"/>
</dbReference>
<dbReference type="AlphaFoldDB" id="A0A328P9F8"/>
<evidence type="ECO:0000313" key="3">
    <source>
        <dbReference type="EMBL" id="RAO79187.1"/>
    </source>
</evidence>
<organism evidence="3 4">
    <name type="scientific">Methanothermobacter tenebrarum</name>
    <dbReference type="NCBI Taxonomy" id="680118"/>
    <lineage>
        <taxon>Archaea</taxon>
        <taxon>Methanobacteriati</taxon>
        <taxon>Methanobacteriota</taxon>
        <taxon>Methanomada group</taxon>
        <taxon>Methanobacteria</taxon>
        <taxon>Methanobacteriales</taxon>
        <taxon>Methanobacteriaceae</taxon>
        <taxon>Methanothermobacter</taxon>
    </lineage>
</organism>
<dbReference type="SUPFAM" id="SSF48179">
    <property type="entry name" value="6-phosphogluconate dehydrogenase C-terminal domain-like"/>
    <property type="match status" value="1"/>
</dbReference>
<dbReference type="PANTHER" id="PTHR21363:SF0">
    <property type="entry name" value="PREPHENATE DEHYDROGENASE [NADP(+)]"/>
    <property type="match status" value="1"/>
</dbReference>
<keyword evidence="1 3" id="KW-0560">Oxidoreductase</keyword>
<reference evidence="3 4" key="1">
    <citation type="submission" date="2018-06" db="EMBL/GenBank/DDBJ databases">
        <title>Draft genome sequence of hyperthermophilic methanogen Methanothermobacter tenebrarum sp. MCM-B 1447.</title>
        <authorList>
            <person name="Pore S.D."/>
            <person name="Dagar S."/>
            <person name="Dhakephalkar P.K."/>
        </authorList>
    </citation>
    <scope>NUCLEOTIDE SEQUENCE [LARGE SCALE GENOMIC DNA]</scope>
    <source>
        <strain evidence="3 4">MCM B 1447</strain>
    </source>
</reference>
<dbReference type="InterPro" id="IPR008927">
    <property type="entry name" value="6-PGluconate_DH-like_C_sf"/>
</dbReference>
<accession>A0A328P9F8</accession>
<dbReference type="GO" id="GO:0004665">
    <property type="term" value="F:prephenate dehydrogenase (NADP+) activity"/>
    <property type="evidence" value="ECO:0007669"/>
    <property type="project" value="InterPro"/>
</dbReference>